<evidence type="ECO:0000313" key="2">
    <source>
        <dbReference type="Proteomes" id="UP000314982"/>
    </source>
</evidence>
<sequence length="197" mass="22024">MDKCTEELARCQSSLIELSKLLQSLEGLQRTQSAPNFTDMQVPSLPASMSPTRLHSSNPNLCAEQVDIQTPVSRQIPDNMECGGDYIKLQENFCLIAQKVHSMLKSAFNTVAMEKEKIKTVLSDQEQSERSAQVITLRKSLSQALSQNAELKTRLGRIHSESVPSEQTISVNLITSPDEVASYVFYWIKSLFCCHCP</sequence>
<dbReference type="GeneTree" id="ENSGT00940000156791"/>
<reference evidence="1" key="2">
    <citation type="submission" date="2025-08" db="UniProtKB">
        <authorList>
            <consortium name="Ensembl"/>
        </authorList>
    </citation>
    <scope>IDENTIFICATION</scope>
</reference>
<accession>A0A4W5RN59</accession>
<name>A0A4W5RN59_9TELE</name>
<dbReference type="Ensembl" id="ENSHHUT00000088526.1">
    <property type="protein sequence ID" value="ENSHHUP00000085844.1"/>
    <property type="gene ID" value="ENSHHUG00000049694.1"/>
</dbReference>
<evidence type="ECO:0000313" key="1">
    <source>
        <dbReference type="Ensembl" id="ENSHHUP00000085844.1"/>
    </source>
</evidence>
<reference evidence="2" key="1">
    <citation type="submission" date="2018-06" db="EMBL/GenBank/DDBJ databases">
        <title>Genome assembly of Danube salmon.</title>
        <authorList>
            <person name="Macqueen D.J."/>
            <person name="Gundappa M.K."/>
        </authorList>
    </citation>
    <scope>NUCLEOTIDE SEQUENCE [LARGE SCALE GENOMIC DNA]</scope>
</reference>
<dbReference type="AlphaFoldDB" id="A0A4W5RN59"/>
<reference evidence="1" key="3">
    <citation type="submission" date="2025-09" db="UniProtKB">
        <authorList>
            <consortium name="Ensembl"/>
        </authorList>
    </citation>
    <scope>IDENTIFICATION</scope>
</reference>
<proteinExistence type="predicted"/>
<protein>
    <submittedName>
        <fullName evidence="1">Uncharacterized protein</fullName>
    </submittedName>
</protein>
<dbReference type="Proteomes" id="UP000314982">
    <property type="component" value="Unassembled WGS sequence"/>
</dbReference>
<organism evidence="1 2">
    <name type="scientific">Hucho hucho</name>
    <name type="common">huchen</name>
    <dbReference type="NCBI Taxonomy" id="62062"/>
    <lineage>
        <taxon>Eukaryota</taxon>
        <taxon>Metazoa</taxon>
        <taxon>Chordata</taxon>
        <taxon>Craniata</taxon>
        <taxon>Vertebrata</taxon>
        <taxon>Euteleostomi</taxon>
        <taxon>Actinopterygii</taxon>
        <taxon>Neopterygii</taxon>
        <taxon>Teleostei</taxon>
        <taxon>Protacanthopterygii</taxon>
        <taxon>Salmoniformes</taxon>
        <taxon>Salmonidae</taxon>
        <taxon>Salmoninae</taxon>
        <taxon>Hucho</taxon>
    </lineage>
</organism>
<keyword evidence="2" id="KW-1185">Reference proteome</keyword>